<dbReference type="EMBL" id="STGX01000004">
    <property type="protein sequence ID" value="THV30135.1"/>
    <property type="molecule type" value="Genomic_DNA"/>
</dbReference>
<dbReference type="InterPro" id="IPR000182">
    <property type="entry name" value="GNAT_dom"/>
</dbReference>
<proteinExistence type="predicted"/>
<dbReference type="Proteomes" id="UP000305792">
    <property type="component" value="Unassembled WGS sequence"/>
</dbReference>
<sequence>MEFAVVEVRRPGAMSARVYRELFAPSFPAEELESEASVEAALDAGEGSLLVAVDEDGAPGGAAFGRWSEASRVQLLTYLAVDGRTRGHGVGGRLLREAVGVWRERYDPCLVVAEIESPDAPASEAHGDPRRRLAFYEAAGARVLDLPYFQPGIGGPAHRVPGMLLLALHVAPPFTPDGPDLVAAAPLRRFIVEYLEASEGKVGADAETGELLRALDRPGGVRLDAPGGGRASLASGDMTFGPPAPHSHLDVLDGLGLFEFAVGHNAFELRIGGDPIACDEHDQGGSIGWIAKRLVPQPDRDALHRPDAWVEPEEWDVLRQWLRHVEPGDDPAPLRPLVSLMESGSYRVSIQTLPYVHIRAADPAKPSFWYADEDLPQFGNTFIPTHHWPPPDREAVADYRARLRTGRAHPAVVLLTHPESAAYYVLDGHHKLAAYLALERDPVCVIVMPETERSRGHLSYLDHESEEYRFEENAFGEGVLALHGVDGASALRIGGKPFLVEGYTGSGTVDRLAVRSGNPWFRRKVRHLRDWLREPDQCSAAEMTRTIWRLLAPGRYGLRRWTPEVYYVQSTAERRYTSWYVGITTPDLGPVLVPTDQWPPPDRDAVHEYRRMIEDGKRPLVLTMRAGPAEDEEDAVAFIVDGHHKLAAYALAGVAPHCLDVAKSSEEVACAPHDLVTVVGGDPELARLTANLLRYLEKPT</sequence>
<dbReference type="Gene3D" id="3.40.630.30">
    <property type="match status" value="1"/>
</dbReference>
<gene>
    <name evidence="2" type="ORF">E9998_07090</name>
</gene>
<dbReference type="InterPro" id="IPR036086">
    <property type="entry name" value="ParB/Sulfiredoxin_sf"/>
</dbReference>
<keyword evidence="3" id="KW-1185">Reference proteome</keyword>
<dbReference type="SUPFAM" id="SSF55729">
    <property type="entry name" value="Acyl-CoA N-acyltransferases (Nat)"/>
    <property type="match status" value="1"/>
</dbReference>
<dbReference type="InterPro" id="IPR016181">
    <property type="entry name" value="Acyl_CoA_acyltransferase"/>
</dbReference>
<dbReference type="AlphaFoldDB" id="A0A4S8PKA0"/>
<protein>
    <submittedName>
        <fullName evidence="2">GNAT family N-acetyltransferase</fullName>
    </submittedName>
</protein>
<dbReference type="SUPFAM" id="SSF110849">
    <property type="entry name" value="ParB/Sulfiredoxin"/>
    <property type="match status" value="1"/>
</dbReference>
<evidence type="ECO:0000313" key="3">
    <source>
        <dbReference type="Proteomes" id="UP000305792"/>
    </source>
</evidence>
<comment type="caution">
    <text evidence="2">The sequence shown here is derived from an EMBL/GenBank/DDBJ whole genome shotgun (WGS) entry which is preliminary data.</text>
</comment>
<accession>A0A4S8PKA0</accession>
<dbReference type="GO" id="GO:0016747">
    <property type="term" value="F:acyltransferase activity, transferring groups other than amino-acyl groups"/>
    <property type="evidence" value="ECO:0007669"/>
    <property type="project" value="InterPro"/>
</dbReference>
<evidence type="ECO:0000313" key="2">
    <source>
        <dbReference type="EMBL" id="THV30135.1"/>
    </source>
</evidence>
<feature type="domain" description="N-acetyltransferase" evidence="1">
    <location>
        <begin position="6"/>
        <end position="171"/>
    </location>
</feature>
<reference evidence="2 3" key="1">
    <citation type="journal article" date="2018" name="Int. J. Syst. Evol. Microbiol.">
        <title>Glycomyces paridis sp. nov., isolated from the medicinal plant Paris polyphylla.</title>
        <authorList>
            <person name="Fang X.M."/>
            <person name="Bai J.L."/>
            <person name="Su J."/>
            <person name="Zhao L.L."/>
            <person name="Liu H.Y."/>
            <person name="Ma B.P."/>
            <person name="Zhang Y.Q."/>
            <person name="Yu L.Y."/>
        </authorList>
    </citation>
    <scope>NUCLEOTIDE SEQUENCE [LARGE SCALE GENOMIC DNA]</scope>
    <source>
        <strain evidence="2 3">CPCC 204357</strain>
    </source>
</reference>
<name>A0A4S8PKA0_9ACTN</name>
<dbReference type="OrthoDB" id="3729649at2"/>
<dbReference type="RefSeq" id="WP_136529008.1">
    <property type="nucleotide sequence ID" value="NZ_STGX01000004.1"/>
</dbReference>
<organism evidence="2 3">
    <name type="scientific">Glycomyces paridis</name>
    <dbReference type="NCBI Taxonomy" id="2126555"/>
    <lineage>
        <taxon>Bacteria</taxon>
        <taxon>Bacillati</taxon>
        <taxon>Actinomycetota</taxon>
        <taxon>Actinomycetes</taxon>
        <taxon>Glycomycetales</taxon>
        <taxon>Glycomycetaceae</taxon>
        <taxon>Glycomyces</taxon>
    </lineage>
</organism>
<keyword evidence="2" id="KW-0808">Transferase</keyword>
<evidence type="ECO:0000259" key="1">
    <source>
        <dbReference type="PROSITE" id="PS51186"/>
    </source>
</evidence>
<dbReference type="PROSITE" id="PS51186">
    <property type="entry name" value="GNAT"/>
    <property type="match status" value="1"/>
</dbReference>